<reference evidence="6" key="2">
    <citation type="submission" date="2014-11" db="EMBL/GenBank/DDBJ databases">
        <title>Draft genome sequence of Hydrogenophaga intermedia S1.</title>
        <authorList>
            <person name="Gan H.M."/>
            <person name="Chew T.H."/>
            <person name="Stolz A."/>
        </authorList>
    </citation>
    <scope>NUCLEOTIDE SEQUENCE [LARGE SCALE GENOMIC DNA]</scope>
    <source>
        <strain evidence="6">S1</strain>
    </source>
</reference>
<dbReference type="PANTHER" id="PTHR43537:SF49">
    <property type="entry name" value="TRANSCRIPTIONAL REGULATORY PROTEIN"/>
    <property type="match status" value="1"/>
</dbReference>
<dbReference type="InterPro" id="IPR036390">
    <property type="entry name" value="WH_DNA-bd_sf"/>
</dbReference>
<dbReference type="SUPFAM" id="SSF48008">
    <property type="entry name" value="GntR ligand-binding domain-like"/>
    <property type="match status" value="1"/>
</dbReference>
<dbReference type="SMART" id="SM00345">
    <property type="entry name" value="HTH_GNTR"/>
    <property type="match status" value="1"/>
</dbReference>
<organism evidence="5 6">
    <name type="scientific">Hydrogenophaga intermedia</name>
    <dbReference type="NCBI Taxonomy" id="65786"/>
    <lineage>
        <taxon>Bacteria</taxon>
        <taxon>Pseudomonadati</taxon>
        <taxon>Pseudomonadota</taxon>
        <taxon>Betaproteobacteria</taxon>
        <taxon>Burkholderiales</taxon>
        <taxon>Comamonadaceae</taxon>
        <taxon>Hydrogenophaga</taxon>
    </lineage>
</organism>
<dbReference type="PROSITE" id="PS50949">
    <property type="entry name" value="HTH_GNTR"/>
    <property type="match status" value="1"/>
</dbReference>
<dbReference type="EMBL" id="CCAE010000034">
    <property type="protein sequence ID" value="CDN89063.1"/>
    <property type="molecule type" value="Genomic_DNA"/>
</dbReference>
<gene>
    <name evidence="5" type="ORF">BN948_03500</name>
</gene>
<dbReference type="Gene3D" id="1.10.10.10">
    <property type="entry name" value="Winged helix-like DNA-binding domain superfamily/Winged helix DNA-binding domain"/>
    <property type="match status" value="1"/>
</dbReference>
<dbReference type="InterPro" id="IPR008920">
    <property type="entry name" value="TF_FadR/GntR_C"/>
</dbReference>
<evidence type="ECO:0000313" key="6">
    <source>
        <dbReference type="Proteomes" id="UP000028878"/>
    </source>
</evidence>
<dbReference type="Pfam" id="PF07729">
    <property type="entry name" value="FCD"/>
    <property type="match status" value="1"/>
</dbReference>
<dbReference type="PANTHER" id="PTHR43537">
    <property type="entry name" value="TRANSCRIPTIONAL REGULATOR, GNTR FAMILY"/>
    <property type="match status" value="1"/>
</dbReference>
<dbReference type="Gene3D" id="1.20.120.530">
    <property type="entry name" value="GntR ligand-binding domain-like"/>
    <property type="match status" value="1"/>
</dbReference>
<keyword evidence="6" id="KW-1185">Reference proteome</keyword>
<dbReference type="SMART" id="SM00895">
    <property type="entry name" value="FCD"/>
    <property type="match status" value="1"/>
</dbReference>
<reference evidence="6" key="1">
    <citation type="submission" date="2014-02" db="EMBL/GenBank/DDBJ databases">
        <authorList>
            <person name="Gan H."/>
        </authorList>
    </citation>
    <scope>NUCLEOTIDE SEQUENCE [LARGE SCALE GENOMIC DNA]</scope>
    <source>
        <strain evidence="6">S1</strain>
    </source>
</reference>
<evidence type="ECO:0000313" key="5">
    <source>
        <dbReference type="EMBL" id="CDN89063.1"/>
    </source>
</evidence>
<accession>A0A1L1PMQ3</accession>
<keyword evidence="3" id="KW-0804">Transcription</keyword>
<dbReference type="AlphaFoldDB" id="A0A1L1PMQ3"/>
<evidence type="ECO:0000256" key="3">
    <source>
        <dbReference type="ARBA" id="ARBA00023163"/>
    </source>
</evidence>
<name>A0A1L1PMQ3_HYDIT</name>
<keyword evidence="2" id="KW-0238">DNA-binding</keyword>
<dbReference type="SUPFAM" id="SSF46785">
    <property type="entry name" value="Winged helix' DNA-binding domain"/>
    <property type="match status" value="1"/>
</dbReference>
<dbReference type="Pfam" id="PF00392">
    <property type="entry name" value="GntR"/>
    <property type="match status" value="1"/>
</dbReference>
<dbReference type="GO" id="GO:0003700">
    <property type="term" value="F:DNA-binding transcription factor activity"/>
    <property type="evidence" value="ECO:0007669"/>
    <property type="project" value="InterPro"/>
</dbReference>
<evidence type="ECO:0000256" key="1">
    <source>
        <dbReference type="ARBA" id="ARBA00023015"/>
    </source>
</evidence>
<evidence type="ECO:0000256" key="2">
    <source>
        <dbReference type="ARBA" id="ARBA00023125"/>
    </source>
</evidence>
<feature type="domain" description="HTH gntR-type" evidence="4">
    <location>
        <begin position="13"/>
        <end position="80"/>
    </location>
</feature>
<sequence length="224" mass="24700">MNDTTTTAEPTAATVTDEVRLALEDDIRQGRLRPGDALDVKAVAERFGISRTPAKEALLQLAAAGLMNFSPRRGAVVTRLEPREIFGMLEVLAVLEAEAARLSARRMSNEQRQALDAVQIEAGQAAERDDIAAYTELNFRLHGLIYQGCDNAYLAGQIVRIRERLAAYRPVSFERPGRMSASHREHGAIVRAIVRGDEPEAHRAMTEHITVGGTAQAELMLRMR</sequence>
<dbReference type="GO" id="GO:0003677">
    <property type="term" value="F:DNA binding"/>
    <property type="evidence" value="ECO:0007669"/>
    <property type="project" value="UniProtKB-KW"/>
</dbReference>
<dbReference type="RefSeq" id="WP_051756194.1">
    <property type="nucleotide sequence ID" value="NZ_CCAE010000034.1"/>
</dbReference>
<dbReference type="InterPro" id="IPR000524">
    <property type="entry name" value="Tscrpt_reg_HTH_GntR"/>
</dbReference>
<evidence type="ECO:0000259" key="4">
    <source>
        <dbReference type="PROSITE" id="PS50949"/>
    </source>
</evidence>
<dbReference type="InterPro" id="IPR036388">
    <property type="entry name" value="WH-like_DNA-bd_sf"/>
</dbReference>
<dbReference type="Proteomes" id="UP000028878">
    <property type="component" value="Unassembled WGS sequence"/>
</dbReference>
<proteinExistence type="predicted"/>
<keyword evidence="1" id="KW-0805">Transcription regulation</keyword>
<protein>
    <submittedName>
        <fullName evidence="5">Transcriptional regulator, GntR family</fullName>
    </submittedName>
</protein>
<dbReference type="InterPro" id="IPR011711">
    <property type="entry name" value="GntR_C"/>
</dbReference>